<dbReference type="EMBL" id="JABBXD010000005">
    <property type="protein sequence ID" value="MBD3586254.1"/>
    <property type="molecule type" value="Genomic_DNA"/>
</dbReference>
<feature type="signal peptide" evidence="3">
    <location>
        <begin position="1"/>
        <end position="19"/>
    </location>
</feature>
<comment type="caution">
    <text evidence="5">The sequence shown here is derived from an EMBL/GenBank/DDBJ whole genome shotgun (WGS) entry which is preliminary data.</text>
</comment>
<organism evidence="5 6">
    <name type="scientific">Salinimonas profundi</name>
    <dbReference type="NCBI Taxonomy" id="2729140"/>
    <lineage>
        <taxon>Bacteria</taxon>
        <taxon>Pseudomonadati</taxon>
        <taxon>Pseudomonadota</taxon>
        <taxon>Gammaproteobacteria</taxon>
        <taxon>Alteromonadales</taxon>
        <taxon>Alteromonadaceae</taxon>
        <taxon>Alteromonas/Salinimonas group</taxon>
        <taxon>Salinimonas</taxon>
    </lineage>
</organism>
<protein>
    <submittedName>
        <fullName evidence="5">Transporter substrate-binding domain-containing protein</fullName>
    </submittedName>
</protein>
<accession>A0ABR8LQN9</accession>
<reference evidence="5 6" key="1">
    <citation type="submission" date="2020-04" db="EMBL/GenBank/DDBJ databases">
        <title>Salinimonas sp. HHU 13199.</title>
        <authorList>
            <person name="Cui X."/>
            <person name="Zhang D."/>
        </authorList>
    </citation>
    <scope>NUCLEOTIDE SEQUENCE [LARGE SCALE GENOMIC DNA]</scope>
    <source>
        <strain evidence="5 6">HHU 13199</strain>
    </source>
</reference>
<dbReference type="InterPro" id="IPR001638">
    <property type="entry name" value="Solute-binding_3/MltF_N"/>
</dbReference>
<proteinExistence type="inferred from homology"/>
<sequence>MLISTVIRLCFLIAVTMLSGCKPDPAPATLTIGYTHEPPYSYIDEAGKVKGIYPDVARQVVQQMGIDKVKWVLLSFDKLIPALINNRIDVIAAGMAVTQSRIEQNLCFSMPLSQSDTAVLWRNDNQNYVPQTPIASQDLQFVVINGSSEESILQQHHQSGSLLSVEDIRLSLLALKSGRADLLVMTRPTLMKVLHETPERYQIKNGDGFLQNRQISAFVIKKQNTGLVARWNAAQSFISHQQDVKMALHQAGMSTVDTASDYDRCYTL</sequence>
<evidence type="ECO:0000313" key="5">
    <source>
        <dbReference type="EMBL" id="MBD3586254.1"/>
    </source>
</evidence>
<dbReference type="Gene3D" id="3.40.190.10">
    <property type="entry name" value="Periplasmic binding protein-like II"/>
    <property type="match status" value="2"/>
</dbReference>
<dbReference type="RefSeq" id="WP_191025041.1">
    <property type="nucleotide sequence ID" value="NZ_JABBXD010000005.1"/>
</dbReference>
<gene>
    <name evidence="5" type="ORF">HHX48_10935</name>
</gene>
<feature type="domain" description="Solute-binding protein family 3/N-terminal" evidence="4">
    <location>
        <begin position="29"/>
        <end position="247"/>
    </location>
</feature>
<evidence type="ECO:0000256" key="2">
    <source>
        <dbReference type="ARBA" id="ARBA00022729"/>
    </source>
</evidence>
<dbReference type="PANTHER" id="PTHR35936:SF17">
    <property type="entry name" value="ARGININE-BINDING EXTRACELLULAR PROTEIN ARTP"/>
    <property type="match status" value="1"/>
</dbReference>
<dbReference type="SUPFAM" id="SSF53850">
    <property type="entry name" value="Periplasmic binding protein-like II"/>
    <property type="match status" value="1"/>
</dbReference>
<dbReference type="Proteomes" id="UP000624419">
    <property type="component" value="Unassembled WGS sequence"/>
</dbReference>
<keyword evidence="6" id="KW-1185">Reference proteome</keyword>
<feature type="chain" id="PRO_5046815035" evidence="3">
    <location>
        <begin position="20"/>
        <end position="268"/>
    </location>
</feature>
<dbReference type="PANTHER" id="PTHR35936">
    <property type="entry name" value="MEMBRANE-BOUND LYTIC MUREIN TRANSGLYCOSYLASE F"/>
    <property type="match status" value="1"/>
</dbReference>
<keyword evidence="2 3" id="KW-0732">Signal</keyword>
<dbReference type="SMART" id="SM00062">
    <property type="entry name" value="PBPb"/>
    <property type="match status" value="1"/>
</dbReference>
<name>A0ABR8LQN9_9ALTE</name>
<dbReference type="Pfam" id="PF00497">
    <property type="entry name" value="SBP_bac_3"/>
    <property type="match status" value="1"/>
</dbReference>
<comment type="similarity">
    <text evidence="1">Belongs to the bacterial solute-binding protein 3 family.</text>
</comment>
<evidence type="ECO:0000313" key="6">
    <source>
        <dbReference type="Proteomes" id="UP000624419"/>
    </source>
</evidence>
<evidence type="ECO:0000256" key="1">
    <source>
        <dbReference type="ARBA" id="ARBA00010333"/>
    </source>
</evidence>
<evidence type="ECO:0000256" key="3">
    <source>
        <dbReference type="SAM" id="SignalP"/>
    </source>
</evidence>
<evidence type="ECO:0000259" key="4">
    <source>
        <dbReference type="SMART" id="SM00062"/>
    </source>
</evidence>